<feature type="transmembrane region" description="Helical" evidence="8">
    <location>
        <begin position="390"/>
        <end position="416"/>
    </location>
</feature>
<keyword evidence="5 8" id="KW-1133">Transmembrane helix</keyword>
<comment type="function">
    <text evidence="7">Plays an essential role in autophagy.</text>
</comment>
<keyword evidence="3 8" id="KW-0812">Transmembrane</keyword>
<sequence>MSSALTHFFLLLCLLLIVKGAEKKYTEKDNVTVYVNKVGPYANPQETYHYYSLPVCRPSKIVSKDLTLGEVLSGDRMAQSLYEIKFGEEIQKKQLCSLTLETNELNTLKLAIEEDYYFEFVIDDIPIRGFVGLIEETNIFPHKHQIYIYKHHHFDFYINNNQIVYVNISTKDYPAIALDDQSLSSMQIEYTYSTKWHQTETSYKDRAKYITNTGFFPKTLEVHWLSIINSMVLVFFLIVFVILILSRILKNDLTRGGGADDDDDGSVEEENGWKIIHTDVFRFPHHRELFSSIIGVGCQFLSIFSGIVLFAFCGMFTVHRHGSLIASSVILYAFTSCVAGFMSGRVYRQLQGEYWTWNIILTANLFTIPFFIIWCIINSFAWAYGTTQALPFTTVLILIIMWLFVGFPLTILGGIFGKNYSTNFDAPCRTKNIAREIPNVPWYRSSIIRVLIGGFLPFSAISVELYYIFSTFWGREQYMLYGILTIVFFILLSVTACISIALTYFQLASEDYRWWWHSIISSGSTGLFVFVYAIYFYLYRSKMSGTLQTLQFFAYTLTGCYVFFLMLGTVGFFSSLRFIRYIYINIKMD</sequence>
<feature type="chain" id="PRO_5035957297" description="Transmembrane 9 superfamily member" evidence="8">
    <location>
        <begin position="21"/>
        <end position="589"/>
    </location>
</feature>
<dbReference type="GO" id="GO:0000421">
    <property type="term" value="C:autophagosome membrane"/>
    <property type="evidence" value="ECO:0007669"/>
    <property type="project" value="UniProtKB-SubCell"/>
</dbReference>
<feature type="transmembrane region" description="Helical" evidence="8">
    <location>
        <begin position="550"/>
        <end position="573"/>
    </location>
</feature>
<evidence type="ECO:0000256" key="7">
    <source>
        <dbReference type="ARBA" id="ARBA00037688"/>
    </source>
</evidence>
<feature type="transmembrane region" description="Helical" evidence="8">
    <location>
        <begin position="324"/>
        <end position="347"/>
    </location>
</feature>
<dbReference type="AlphaFoldDB" id="A0A819EVF8"/>
<keyword evidence="4 8" id="KW-0732">Signal</keyword>
<feature type="transmembrane region" description="Helical" evidence="8">
    <location>
        <begin position="447"/>
        <end position="469"/>
    </location>
</feature>
<evidence type="ECO:0000256" key="3">
    <source>
        <dbReference type="ARBA" id="ARBA00022692"/>
    </source>
</evidence>
<name>A0A819EVF8_9BILA</name>
<evidence type="ECO:0000313" key="9">
    <source>
        <dbReference type="EMBL" id="CAF3575519.1"/>
    </source>
</evidence>
<feature type="signal peptide" evidence="8">
    <location>
        <begin position="1"/>
        <end position="20"/>
    </location>
</feature>
<feature type="transmembrane region" description="Helical" evidence="8">
    <location>
        <begin position="289"/>
        <end position="318"/>
    </location>
</feature>
<comment type="subcellular location">
    <subcellularLocation>
        <location evidence="1">Cytoplasmic vesicle</location>
        <location evidence="1">Autophagosome membrane</location>
        <topology evidence="1">Multi-pass membrane protein</topology>
    </subcellularLocation>
</comment>
<evidence type="ECO:0000256" key="4">
    <source>
        <dbReference type="ARBA" id="ARBA00022729"/>
    </source>
</evidence>
<evidence type="ECO:0000256" key="8">
    <source>
        <dbReference type="RuleBase" id="RU363079"/>
    </source>
</evidence>
<organism evidence="10 11">
    <name type="scientific">Adineta steineri</name>
    <dbReference type="NCBI Taxonomy" id="433720"/>
    <lineage>
        <taxon>Eukaryota</taxon>
        <taxon>Metazoa</taxon>
        <taxon>Spiralia</taxon>
        <taxon>Gnathifera</taxon>
        <taxon>Rotifera</taxon>
        <taxon>Eurotatoria</taxon>
        <taxon>Bdelloidea</taxon>
        <taxon>Adinetida</taxon>
        <taxon>Adinetidae</taxon>
        <taxon>Adineta</taxon>
    </lineage>
</organism>
<evidence type="ECO:0000313" key="10">
    <source>
        <dbReference type="EMBL" id="CAF3858019.1"/>
    </source>
</evidence>
<keyword evidence="6 8" id="KW-0472">Membrane</keyword>
<dbReference type="PANTHER" id="PTHR10766:SF177">
    <property type="entry name" value="TRANSMEMBRANE 9 SUPERFAMILY MEMBER 1"/>
    <property type="match status" value="1"/>
</dbReference>
<evidence type="ECO:0000256" key="2">
    <source>
        <dbReference type="ARBA" id="ARBA00005227"/>
    </source>
</evidence>
<feature type="transmembrane region" description="Helical" evidence="8">
    <location>
        <begin position="481"/>
        <end position="502"/>
    </location>
</feature>
<dbReference type="EMBL" id="CAJOAY010000184">
    <property type="protein sequence ID" value="CAF3575519.1"/>
    <property type="molecule type" value="Genomic_DNA"/>
</dbReference>
<dbReference type="GO" id="GO:0072657">
    <property type="term" value="P:protein localization to membrane"/>
    <property type="evidence" value="ECO:0007669"/>
    <property type="project" value="TreeGrafter"/>
</dbReference>
<gene>
    <name evidence="9" type="ORF">OKA104_LOCUS5326</name>
    <name evidence="10" type="ORF">OXD698_LOCUS21649</name>
</gene>
<dbReference type="Proteomes" id="UP000663844">
    <property type="component" value="Unassembled WGS sequence"/>
</dbReference>
<dbReference type="InterPro" id="IPR004240">
    <property type="entry name" value="EMP70"/>
</dbReference>
<evidence type="ECO:0000313" key="11">
    <source>
        <dbReference type="Proteomes" id="UP000663844"/>
    </source>
</evidence>
<dbReference type="EMBL" id="CAJOAZ010001795">
    <property type="protein sequence ID" value="CAF3858019.1"/>
    <property type="molecule type" value="Genomic_DNA"/>
</dbReference>
<dbReference type="Proteomes" id="UP000663881">
    <property type="component" value="Unassembled WGS sequence"/>
</dbReference>
<evidence type="ECO:0000256" key="5">
    <source>
        <dbReference type="ARBA" id="ARBA00022989"/>
    </source>
</evidence>
<feature type="transmembrane region" description="Helical" evidence="8">
    <location>
        <begin position="222"/>
        <end position="245"/>
    </location>
</feature>
<accession>A0A819EVF8</accession>
<comment type="caution">
    <text evidence="10">The sequence shown here is derived from an EMBL/GenBank/DDBJ whole genome shotgun (WGS) entry which is preliminary data.</text>
</comment>
<evidence type="ECO:0000256" key="1">
    <source>
        <dbReference type="ARBA" id="ARBA00004542"/>
    </source>
</evidence>
<proteinExistence type="inferred from homology"/>
<feature type="transmembrane region" description="Helical" evidence="8">
    <location>
        <begin position="514"/>
        <end position="538"/>
    </location>
</feature>
<protein>
    <recommendedName>
        <fullName evidence="8">Transmembrane 9 superfamily member</fullName>
    </recommendedName>
</protein>
<feature type="transmembrane region" description="Helical" evidence="8">
    <location>
        <begin position="359"/>
        <end position="384"/>
    </location>
</feature>
<comment type="similarity">
    <text evidence="2 8">Belongs to the nonaspanin (TM9SF) (TC 9.A.2) family.</text>
</comment>
<dbReference type="PANTHER" id="PTHR10766">
    <property type="entry name" value="TRANSMEMBRANE 9 SUPERFAMILY PROTEIN"/>
    <property type="match status" value="1"/>
</dbReference>
<evidence type="ECO:0000256" key="6">
    <source>
        <dbReference type="ARBA" id="ARBA00023136"/>
    </source>
</evidence>
<dbReference type="Pfam" id="PF02990">
    <property type="entry name" value="EMP70"/>
    <property type="match status" value="1"/>
</dbReference>
<reference evidence="10" key="1">
    <citation type="submission" date="2021-02" db="EMBL/GenBank/DDBJ databases">
        <authorList>
            <person name="Nowell W R."/>
        </authorList>
    </citation>
    <scope>NUCLEOTIDE SEQUENCE</scope>
</reference>